<dbReference type="EMBL" id="VUNE01000003">
    <property type="protein sequence ID" value="MST62495.1"/>
    <property type="molecule type" value="Genomic_DNA"/>
</dbReference>
<dbReference type="RefSeq" id="WP_154537888.1">
    <property type="nucleotide sequence ID" value="NZ_JAXFFP010000009.1"/>
</dbReference>
<comment type="caution">
    <text evidence="1">The sequence shown here is derived from an EMBL/GenBank/DDBJ whole genome shotgun (WGS) entry which is preliminary data.</text>
</comment>
<evidence type="ECO:0000313" key="2">
    <source>
        <dbReference type="Proteomes" id="UP000440713"/>
    </source>
</evidence>
<dbReference type="Proteomes" id="UP000440713">
    <property type="component" value="Unassembled WGS sequence"/>
</dbReference>
<gene>
    <name evidence="1" type="ORF">FYJ71_05900</name>
</gene>
<dbReference type="Pfam" id="PF14066">
    <property type="entry name" value="DUF4256"/>
    <property type="match status" value="1"/>
</dbReference>
<dbReference type="AlphaFoldDB" id="A0A6N7X028"/>
<evidence type="ECO:0000313" key="1">
    <source>
        <dbReference type="EMBL" id="MST62495.1"/>
    </source>
</evidence>
<organism evidence="1 2">
    <name type="scientific">Peptostreptococcus porci</name>
    <dbReference type="NCBI Taxonomy" id="2652282"/>
    <lineage>
        <taxon>Bacteria</taxon>
        <taxon>Bacillati</taxon>
        <taxon>Bacillota</taxon>
        <taxon>Clostridia</taxon>
        <taxon>Peptostreptococcales</taxon>
        <taxon>Peptostreptococcaceae</taxon>
        <taxon>Peptostreptococcus</taxon>
    </lineage>
</organism>
<proteinExistence type="predicted"/>
<accession>A0A6N7X028</accession>
<keyword evidence="2" id="KW-1185">Reference proteome</keyword>
<name>A0A6N7X028_9FIRM</name>
<dbReference type="InterPro" id="IPR025352">
    <property type="entry name" value="DUF4256"/>
</dbReference>
<reference evidence="1 2" key="1">
    <citation type="submission" date="2019-08" db="EMBL/GenBank/DDBJ databases">
        <title>In-depth cultivation of the pig gut microbiome towards novel bacterial diversity and tailored functional studies.</title>
        <authorList>
            <person name="Wylensek D."/>
            <person name="Hitch T.C.A."/>
            <person name="Clavel T."/>
        </authorList>
    </citation>
    <scope>NUCLEOTIDE SEQUENCE [LARGE SCALE GENOMIC DNA]</scope>
    <source>
        <strain evidence="1 2">WCA-SAB-591-4A-A</strain>
    </source>
</reference>
<sequence length="201" mass="23476">MKAKKDTTESAEIVERMEFVIDKLERDELITILRKRFMENSQRHKDIAWSEIEIRLNQNEDNIRVLSNMEITGGEPDVIGYDKESDKYIFCDCSKESPSGRRSLCYDAQAWESRKKNKPRNDAITMAEFLGIKMLSEDEYRQLQKTGDYDYKSSSWILTPKGIRELGGSLFGDKRYDTVFIYHNGAESYYASRGFRGIYLV</sequence>
<protein>
    <submittedName>
        <fullName evidence="1">DUF4256 domain-containing protein</fullName>
    </submittedName>
</protein>